<feature type="domain" description="Carrier" evidence="5">
    <location>
        <begin position="1946"/>
        <end position="2022"/>
    </location>
</feature>
<keyword evidence="4" id="KW-0677">Repeat</keyword>
<feature type="domain" description="Carrier" evidence="5">
    <location>
        <begin position="36"/>
        <end position="112"/>
    </location>
</feature>
<dbReference type="Gene3D" id="1.10.1200.10">
    <property type="entry name" value="ACP-like"/>
    <property type="match status" value="7"/>
</dbReference>
<name>A0ABR4MWQ0_9FUNG</name>
<dbReference type="Pfam" id="PF00668">
    <property type="entry name" value="Condensation"/>
    <property type="match status" value="8"/>
</dbReference>
<dbReference type="PROSITE" id="PS50075">
    <property type="entry name" value="CARRIER"/>
    <property type="match status" value="7"/>
</dbReference>
<gene>
    <name evidence="6" type="ORF">HK105_208834</name>
</gene>
<evidence type="ECO:0000256" key="4">
    <source>
        <dbReference type="ARBA" id="ARBA00022737"/>
    </source>
</evidence>
<feature type="domain" description="Carrier" evidence="5">
    <location>
        <begin position="4930"/>
        <end position="5006"/>
    </location>
</feature>
<proteinExistence type="predicted"/>
<dbReference type="Pfam" id="PF13193">
    <property type="entry name" value="AMP-binding_C"/>
    <property type="match status" value="4"/>
</dbReference>
<keyword evidence="7" id="KW-1185">Reference proteome</keyword>
<dbReference type="InterPro" id="IPR006162">
    <property type="entry name" value="Ppantetheine_attach_site"/>
</dbReference>
<dbReference type="Gene3D" id="3.40.50.12780">
    <property type="entry name" value="N-terminal domain of ligase-like"/>
    <property type="match status" value="8"/>
</dbReference>
<dbReference type="InterPro" id="IPR042099">
    <property type="entry name" value="ANL_N_sf"/>
</dbReference>
<dbReference type="InterPro" id="IPR036291">
    <property type="entry name" value="NAD(P)-bd_dom_sf"/>
</dbReference>
<accession>A0ABR4MWQ0</accession>
<dbReference type="EMBL" id="JADGIZ020000092">
    <property type="protein sequence ID" value="KAL2911702.1"/>
    <property type="molecule type" value="Genomic_DNA"/>
</dbReference>
<evidence type="ECO:0000313" key="7">
    <source>
        <dbReference type="Proteomes" id="UP001527925"/>
    </source>
</evidence>
<keyword evidence="2" id="KW-0597">Phosphoprotein</keyword>
<feature type="domain" description="Carrier" evidence="5">
    <location>
        <begin position="1008"/>
        <end position="1084"/>
    </location>
</feature>
<dbReference type="InterPro" id="IPR023213">
    <property type="entry name" value="CAT-like_dom_sf"/>
</dbReference>
<dbReference type="NCBIfam" id="TIGR01733">
    <property type="entry name" value="AA-adenyl-dom"/>
    <property type="match status" value="4"/>
</dbReference>
<evidence type="ECO:0000256" key="2">
    <source>
        <dbReference type="ARBA" id="ARBA00022553"/>
    </source>
</evidence>
<organism evidence="6 7">
    <name type="scientific">Polyrhizophydium stewartii</name>
    <dbReference type="NCBI Taxonomy" id="2732419"/>
    <lineage>
        <taxon>Eukaryota</taxon>
        <taxon>Fungi</taxon>
        <taxon>Fungi incertae sedis</taxon>
        <taxon>Chytridiomycota</taxon>
        <taxon>Chytridiomycota incertae sedis</taxon>
        <taxon>Chytridiomycetes</taxon>
        <taxon>Rhizophydiales</taxon>
        <taxon>Rhizophydiales incertae sedis</taxon>
        <taxon>Polyrhizophydium</taxon>
    </lineage>
</organism>
<evidence type="ECO:0000256" key="1">
    <source>
        <dbReference type="ARBA" id="ARBA00022450"/>
    </source>
</evidence>
<dbReference type="CDD" id="cd05235">
    <property type="entry name" value="SDR_e1"/>
    <property type="match status" value="1"/>
</dbReference>
<dbReference type="InterPro" id="IPR000873">
    <property type="entry name" value="AMP-dep_synth/lig_dom"/>
</dbReference>
<feature type="domain" description="Carrier" evidence="5">
    <location>
        <begin position="6421"/>
        <end position="6497"/>
    </location>
</feature>
<dbReference type="Gene3D" id="3.30.559.30">
    <property type="entry name" value="Nonribosomal peptide synthetase, condensation domain"/>
    <property type="match status" value="7"/>
</dbReference>
<dbReference type="Gene3D" id="3.30.559.10">
    <property type="entry name" value="Chloramphenicol acetyltransferase-like domain"/>
    <property type="match status" value="7"/>
</dbReference>
<protein>
    <recommendedName>
        <fullName evidence="5">Carrier domain-containing protein</fullName>
    </recommendedName>
</protein>
<evidence type="ECO:0000313" key="6">
    <source>
        <dbReference type="EMBL" id="KAL2911702.1"/>
    </source>
</evidence>
<dbReference type="NCBIfam" id="NF003417">
    <property type="entry name" value="PRK04813.1"/>
    <property type="match status" value="8"/>
</dbReference>
<dbReference type="Pfam" id="PF00550">
    <property type="entry name" value="PP-binding"/>
    <property type="match status" value="7"/>
</dbReference>
<dbReference type="CDD" id="cd05930">
    <property type="entry name" value="A_NRPS"/>
    <property type="match status" value="6"/>
</dbReference>
<dbReference type="NCBIfam" id="TIGR01720">
    <property type="entry name" value="NRPS-para261"/>
    <property type="match status" value="1"/>
</dbReference>
<dbReference type="Gene3D" id="3.30.300.30">
    <property type="match status" value="6"/>
</dbReference>
<dbReference type="InterPro" id="IPR010071">
    <property type="entry name" value="AA_adenyl_dom"/>
</dbReference>
<dbReference type="InterPro" id="IPR010080">
    <property type="entry name" value="Thioester_reductase-like_dom"/>
</dbReference>
<dbReference type="InterPro" id="IPR045851">
    <property type="entry name" value="AMP-bd_C_sf"/>
</dbReference>
<dbReference type="PROSITE" id="PS00012">
    <property type="entry name" value="PHOSPHOPANTETHEINE"/>
    <property type="match status" value="7"/>
</dbReference>
<dbReference type="PANTHER" id="PTHR45527:SF1">
    <property type="entry name" value="FATTY ACID SYNTHASE"/>
    <property type="match status" value="1"/>
</dbReference>
<keyword evidence="1" id="KW-0596">Phosphopantetheine</keyword>
<dbReference type="InterPro" id="IPR010060">
    <property type="entry name" value="NRPS_synth"/>
</dbReference>
<feature type="domain" description="Carrier" evidence="5">
    <location>
        <begin position="2971"/>
        <end position="3047"/>
    </location>
</feature>
<dbReference type="SUPFAM" id="SSF47336">
    <property type="entry name" value="ACP-like"/>
    <property type="match status" value="7"/>
</dbReference>
<dbReference type="InterPro" id="IPR020845">
    <property type="entry name" value="AMP-binding_CS"/>
</dbReference>
<dbReference type="SUPFAM" id="SSF51735">
    <property type="entry name" value="NAD(P)-binding Rossmann-fold domains"/>
    <property type="match status" value="1"/>
</dbReference>
<dbReference type="NCBIfam" id="TIGR01746">
    <property type="entry name" value="Thioester-redct"/>
    <property type="match status" value="1"/>
</dbReference>
<dbReference type="InterPro" id="IPR001242">
    <property type="entry name" value="Condensation_dom"/>
</dbReference>
<dbReference type="InterPro" id="IPR009081">
    <property type="entry name" value="PP-bd_ACP"/>
</dbReference>
<dbReference type="Pfam" id="PF07993">
    <property type="entry name" value="NAD_binding_4"/>
    <property type="match status" value="1"/>
</dbReference>
<dbReference type="InterPro" id="IPR025110">
    <property type="entry name" value="AMP-bd_C"/>
</dbReference>
<feature type="domain" description="Carrier" evidence="5">
    <location>
        <begin position="3992"/>
        <end position="4068"/>
    </location>
</feature>
<dbReference type="SMART" id="SM00823">
    <property type="entry name" value="PKS_PP"/>
    <property type="match status" value="7"/>
</dbReference>
<dbReference type="PROSITE" id="PS00455">
    <property type="entry name" value="AMP_BINDING"/>
    <property type="match status" value="4"/>
</dbReference>
<dbReference type="SUPFAM" id="SSF52777">
    <property type="entry name" value="CoA-dependent acyltransferases"/>
    <property type="match status" value="14"/>
</dbReference>
<keyword evidence="3" id="KW-0436">Ligase</keyword>
<dbReference type="SUPFAM" id="SSF56801">
    <property type="entry name" value="Acetyl-CoA synthetase-like"/>
    <property type="match status" value="6"/>
</dbReference>
<dbReference type="Proteomes" id="UP001527925">
    <property type="component" value="Unassembled WGS sequence"/>
</dbReference>
<dbReference type="Gene3D" id="3.40.50.720">
    <property type="entry name" value="NAD(P)-binding Rossmann-like Domain"/>
    <property type="match status" value="1"/>
</dbReference>
<reference evidence="6 7" key="1">
    <citation type="submission" date="2023-09" db="EMBL/GenBank/DDBJ databases">
        <title>Pangenome analysis of Batrachochytrium dendrobatidis and related Chytrids.</title>
        <authorList>
            <person name="Yacoub M.N."/>
            <person name="Stajich J.E."/>
            <person name="James T.Y."/>
        </authorList>
    </citation>
    <scope>NUCLEOTIDE SEQUENCE [LARGE SCALE GENOMIC DNA]</scope>
    <source>
        <strain evidence="6 7">JEL0888</strain>
    </source>
</reference>
<dbReference type="InterPro" id="IPR013120">
    <property type="entry name" value="FAR_NAD-bd"/>
</dbReference>
<dbReference type="InterPro" id="IPR020806">
    <property type="entry name" value="PKS_PP-bd"/>
</dbReference>
<evidence type="ECO:0000256" key="3">
    <source>
        <dbReference type="ARBA" id="ARBA00022598"/>
    </source>
</evidence>
<dbReference type="Pfam" id="PF00501">
    <property type="entry name" value="AMP-binding"/>
    <property type="match status" value="7"/>
</dbReference>
<dbReference type="CDD" id="cd19542">
    <property type="entry name" value="CT_NRPS-like"/>
    <property type="match status" value="4"/>
</dbReference>
<comment type="caution">
    <text evidence="6">The sequence shown here is derived from an EMBL/GenBank/DDBJ whole genome shotgun (WGS) entry which is preliminary data.</text>
</comment>
<dbReference type="PANTHER" id="PTHR45527">
    <property type="entry name" value="NONRIBOSOMAL PEPTIDE SYNTHETASE"/>
    <property type="match status" value="1"/>
</dbReference>
<dbReference type="InterPro" id="IPR036736">
    <property type="entry name" value="ACP-like_sf"/>
</dbReference>
<sequence>MVPAVFVGLAVMPTNTNGKTDKKALAAMHVEIAVDVLQTDTERALAAVWSQVLGVHVADIGRATSFFALGGDSISAIKAAAAMQRAGISITVPQLFKAQTVARVAALADTADAHDGQRTATEWPAAVLSGETLAELASVGDFVDAYPATPLQAGMVAATMQDASAYVNQVPLRATRSVSLESLRSALRAVVQHHAILRTSFVSTVAGGIVQVVRASADAAEGVPPLRLAQHLAADSARGFRSQTADPRRARPRPAFRTVVDFIAAQDAAATEAFWTQQLVGLEPAQPLSLGHSARTDDEDAPLAQACSTPMAELQRAAQRAGVTVAVVLKAAWAATLRKFTRSHDVVLGEVLANRDIAGGGADHVGPLLNTVPCRVVLDDTARAADLVASLQAQHGVRGDGRLFDTLLVFENLPKTEQLLESEQSLMTSTTPVSRSSKSFEYSFELVLIPSRTDVTLIALFNHLHLSRSQAASILAEFDFGVQQLVSALSDKATIESLWTLSPAQQAMIARFSHGERVPLPFSLVHHGFEARAKQHPDWRAVEHGDAHLSYGDLDACGCALAATLASHGVQHGSRVAVVMQRSIEFVVALVGVLKAGATIVPVDSSFPADRIQFMLDDASVCAIVTTASEAGRIAQLSVGDRAVVVADARALLASGVPFTPAAQHMATGDDDAFIVYTSGSTGKPKGVPVPHKGVVNVVAYRAHQVGQTEHARVLQFMAIGFDVCQWEVWGSLCNGATLVMRGENPFDALKTVNSIIATPTGLAHFGIQKQWLNVEHVTVIGESFTKELKDLWASSTVFVNSYGPSETAIMTHSIALTACDEITVGSPMENTSSYILDSQGRHVPPGVTGEMCLGGIGVSRGYINLPDLTAQRFVPDPFSPEPGARMFRTGDLGRLLPDGNFEILGRMDDQVKLKGYRIELDEVAAAMMRHPRVSAAAAVVKDKTHLVGFVVPADVDHDELRDVVAAALPAYMVPAVFVGLAVMPTNTNGKTDKKALAAMHVEIAVDALQTDTERALAAVWSQVLGVHVADIGRATSFFALGGDSISAIKAAAAMQRAGISITVPQLFKAQTVARVAALADAADAHDGQRTATEWPAAVLSDETLAELASVGDFVDAYPATPLQAGMVAATMQDARAYVNQVPLRATRTVSLESLRGALRAVVQHHAILRTSFVSTVAGGIVQVVRASADAAECVAVAAPLAQHLAADKARGFSLADASWIRAALVCDPAGSAQHVVVTIHHALYDGWSLPMIMRDLAAALDGHALEPRPAFRTVVDFIAAQDAAATEAFWTQQLVGLEPAQPLSLGHSARTDDEDAPLAQACSTPMAELQRAAQRAGVTVAVVLKAAWAATLRKFTRSHDVVFGEVLANRDIAVAGADRIVGPLLNTVPCRVVLDDTARAADLVASLQAQHGAVLSHSHAALVDVQRWAGVQGDGKLFNTLFVFEAPTKMQQHRFKFSGEISNASNRSTRLICYSIRAASILAEFDFGVQQLVSALADKATVESLWTLSPAQQALIARFSHGERVPLPFSLVHHGFEARAKQHPDWRAVEHGDAHLSYGDLDACGSALAAALASHGVQRGSRVAVVMQRSIEFVVALVGVLKAGATIVPVDSSFPADRIQFMLDDASVCAIVTTASEADRIAQLSVGDRAVVVADARALLASGVSFTPAAQHTATGDDDAFIVYTSGSTGKPKGFGFFEGARMAQFMAIGFDGCNWDGRRDVLKELKDLWAPHVRFNNAYGPTEISIISSLHILTTADNITLGSPIPNMSCYTLDSHGRSVPIGVVGEMCIGGIGVSRGYINLPDLTAQRFVPDPFSPEPGARMFRTGDLGRLLPDGNFEILGRMDDQVKLKGYRIELDEVAAAMMRHPRVSAAAAVVKDKTHLVGFVVPADVDHDELRDVVAAALPAYMVPAVFVGLAVMPTNTNGKTDKKALAAMHVEIAVDALQTDTERALAAVWSQVLGVQVADIGRATSFFALGGDSISAIKAAAAMQRAGISITVPQLFKAQTVARVAALADAADAHDGQRSATEWPAAVLSDETLAELASVGDFVDAYPATPLQAGMVAATMQDARAYVNQVPLRATRSVSLESLRGALRAVVQHHAILRTSFVSTVAGGIVQVVRASADAAECVAVAAPLAQHLAADKARGFSLADASWIRAALVCDPAGSAQHVVVTIHHALYDGWSLPMIMRDLAAALDGHALEPRPAFRTVVDFIAAQDAAATEAFWTQQLVGLEPAQPLSLGHSARTDDEDAPLAQACSTPMAELQRAAQRAGVTVAVVLKAAWAATLRKFTRSHDVVFGQIVSGRDIPVRGVDRVVGPVMNSIPCIVRAQGTGTIAAVLSSLLEQHLAMLPMSQTGFDDQRRFAGLQPSERIFTTAVIIQNFGDQTSTDQQANFDLVPSLSISTHTMAHSIELYLVPSAAKLKISAKFNHGHLSRSQVRLVLDEFDFTLSLLARMDSTETSMDALLDLSPALQAQIAQFSRGPPVPVEFSCIHHAFEAQVAATPDAIALDDGFATLTYAALDDRANQLAHTLQSLGAAPEVSVAVIATRSIEFVVGILGVLKSGAAFVPIEASTPQERIRFMLESCGVPIIATTAEASHAVLASFVGKIVHIDDLPADTPTHKPADAATARSLAYTIFTSGTTGTPKGVLIEHGGIHTRVKHHPIVAHLGPGVRMLQTFTVGFDACIEEIFHGLCVGATMVLWGRRTIFEAMAAVDVMQISPSALLQIDPAELPRLKAVCAGVEACPQSLVDRWAGRIVLYSDYGPTEATMVATCTARLAAGDRITLGRPLANTAIHIVDDAGRRVPPGVKGRVFIGGVGIARGYLGRPDLTAERFVADIDDVGKTMYDTGDIGRWTNDGQIEYLGRSDDQVKIKGYRIELEEVAKVLGDCAGVESAVAMARDGRLVAFVTPAEVGVDAVLAEAGERLPGYMVPSAVVVLDAMPMNVNSKVDKKALAAMHVEIAVDALQTDTERALAAVWSQVLGVQVADIGRATSFFALGGDSISAIKAAAAMQRAGISITVPQLFKAQTVARVAALADAADAHDGQSTATEWPAAVLSDETLAELASVGDFVDAYPATPLQAGMVAATMQDARAYVNQVPLRATRTVSLESLHGALRAVVQHHAILRTSFVSTVAGGIVQVVRASADAAECVAVAASLAQHLAADKARGFSLADASWIRAALVCDPADSAQHVVVTIHHALYDGWSLPMIMRDLAAALDGHALEPRPAFRTVVDFIAAQDAAATEAFWTQQLVGLEPAQPLSLGHSARTDDEDAPLAQACSTPMAELQRAAQRAGVTVAVVLKAAWAATLRKFTRSHDVVFGEVLANRDIAVAGADRIVGPLLNTVPCRVVLDDTARAADLVASLQAQHGAVLSHSHAALVDVQRWAGVQGDGKLFNTLFVFENMDLSVRRTAFEVVSRNDTGSKCITDIDLVLFPGASDVYIRLEFNALQLSRLQAASILAEFDFGVQHLVSALADKATVESLLDLSPALQAQIAQFSRGPAVPVEFSCIHHAFEAQVAATPDAIALDDGFATFTYAALDARANQLAHTLQSLGAAPEVSVAVIATRSIEFVVGILGVLKAGAAFVPIEASTPQERIRFMLESCGVPIVATTAEASHAVPASFVGKIVHIDNLPADTPTHKPVDAATARSLAYTIFTSGTTGTPKGVLIEHGGIHTRAKHHPIVTHLGPGMRMLQTFTVGFDACIEEIFHGLCVGATMVLWGRRTIFEAMAAVDVMQISPSALLQIEPAELPRLKAVCAGVEACPQSLVDRWAGRIVLYSDYGPTEATMVATCTARLAAGDRITLGRPLANTAIHIVDDAGRRVPPGVKGRVFIGGVGIARGYLGQPDLTAERFVTDIDDAGKTMYDTGDIGQWTNDGQIEYLGRSDDQVKIKGYRIELEEVAKVLGDCAGVESAVAMARDGRLVAFVTPAEVDVDAVLAEAGERLPGYMVPSAVVVLDAMPMNVNGKVDKKALAAMHVEIAVDALQTDTERALAAVWSQVLGVQVADIGRATSFFALGGDSISAIKAAAAMQRAGISITVPQLFKAQTVARVAALADAADAHDGQRTATEWPAAVLSDETLAELASVGDFVDAYPATPLQAGMVAATMQDARAYVNQVPLRATRSVSLESLRGALRAVVQHHAILRTSFVSTVAGGIVQVVRASADAAECVAGTAPLAQHLAADKARGFSLADASWIRAALVCDPAGSAQHVVVTIHHALYDGWSLPMIMRDLAAALDGHALEPRPAFRTVVDFIAAQDAAATEAFWTQQLVGLEPAQPLSLGHSARTDDEDAPLAQARQVAVVLKAAWAATLRKFTRSHDVVFGEVLANRDIAVAGADRIVGPLLNTVPCRVVLDDTARAADLVASLQAQHGAVLSHSHAALVDVQRWAGVQGDGKLFNTLFVFENLPDDGPYSIELILIPTSTDVTLIALFNHSHLSRSQAASILAEFDFGVQQLVSALADKATVESLWTLSPAQQAAIARFSHGERVPLPFSLVHHGFEARAKQHPDWRAVEHGDAHLSYGDLDACGCALAAALASHGVQRGSRVAVVMQRSIEFVVALVGVLKAGATIVPVDSSFPADRIQFMLDDASVCAIVTTASEAGRIAQLSVGDRAVVVADARALLASGVSFTPAAQHTATGDDDAFIVYTSGSTGKPKGVPVPHKGVVNVAVIVPVRVAMSRLLESASSWQLDLTLASENSMMTPTGLAKLGDPNLWSDLQYITTGAILQNSYLTSVTIGKPVTNATSYILDSHGRSVPIGVVGEMCLGGIGVSRGYINLPDLTAQRFVPDPFSPEPGARMFRTGDLGRLLPDGNFEILGRMDDQVKLKGYRIELDEVAAAMMRHPRVSAAAAVVKDKTHLVGFVVPADVDHDELRDVVAAALPAYMVPAVFVGLAVMPTNTNGKTDKKALAAMHVEIAVDALQTDTERALAAVWSQVLGVQVADIGRATSFFALGGDSISAIRLVAKAKQQGLTLSSALIFKAPTLAKMALAAAVSETRAAVSSAPVTGSVALTPIQHMFFAHDWINISHFNQSFVVTPRDTLDIASLTAAIARLAEHHDMLRARFEQGDDGAWSQTLLPPSSIDAENVLAVAVESDDDALACIREAQESLSITDGPLLAVRLLHMHDGSQRLFFGIHHLVVDLVSWRVLLDDLETLLRGRPLAPKTLSFQAWAARMTEHAATLDAAPWRDLIGDHTTLLATQPPAAGVLVRAFHAHAVLDEATTAQLDAANAPFNTNIQELVLAALVLSLADVSGCASSPAQLCIELEGHGREPFAADLDVSSTVGWFTSVFPVAFSASTASDIGAVVRQVKQKIRSVPLKGLSYGMIKHLAPPTADNAFVKAHGGHAVAFNYLGRFQSLETENAFFVADNAIGGYWSVRRDDRLMSPVEINCGHDGPRLVLSATVEDWVVSEPTMQAWLDRWQVWMQRVVAHCVDPATHGGRTVSDVPLMASQAAVEQAEAELAAVLSLRARDIVDMYPVTPLQAGFLSAMIRDPSEYTVQTAFDITGNMDVQRLRAAWHAVVMAHPIVRTVFVSTASGLVQAVAKDDRTEWAELDGVWSADDDALQAATDAFMAADRTRGFSMASASFHRFTVVRIADGRTRVFWTEHHSVVDGWSMPLLIADLMRACAGLGIDAKRVQFRDHVEWLQAQDAATSEQFWRESLAHAADAGKLAPPKPHESELTGAKYGELQASVELSHLAALCKAHGVTTSTLLRLAWALVLRHFTRTEHVVFGSVVSGRDGGIDGIDEIVGVLINTIAVPAHLPLDASVASALAKMQAFSADAISHSHLGLLDVQRAAGIASERKLFDTIMVLENYPSSDAGVTVDFTLKPVKGKEFVDSHVAAAFVQSNGIITAHLTFDKVAVPAWFARSMMDKLSDILPRLCSAGGDLAAVTVAEFDELTSEQQSLISRFSHGERVALPFSLVHHGFEARAKQHPDWRAVEHGDAHLSYGDLDACGSALAAALASHGVQRGSRVAVVMQRSIEFVVAPVGVLKAGATIVPVDSSFPANRIQFMLDDASVCAIVTTASEAGRIAQLSVGDRAVVVADARALLASGVSFTPAAKHMATGDDDAFIMYTSGSTGKPKGVPVPHIGAANVAITRGHQFGCFEGARMAQFMAISFDGCQWETWSALSHGATLILREQDAFKTIASVTSVFITPTGLSQFGAPQQLANLAHVTVGGEACPKELKDQWAPHVRFNNAYGPTEISIISHITSLTTADNITLGSPIPNMSCYTLDSHGRSVPIGVVGEMHIGGIGVSRGYINLPDLTAQRFVPDPFSPEPGARMFCTGDLGRLLPDGNFEILGRMDDQVKLKGYRIELDEVAAAMMRHPRVSAAAAVVKDKTHLVGFVVPADVDHDELRDVVAAALPAYMVPAVFVGLAVMPTNTNGKTDKKALAAMHVEIAVDALQTDTERALAAVWSQVLGVHVAEIGRATSFFALGGDSISAIKMISALSAAGFQISIAQLLNGATISRIAAQVDLASDIVYRHQAAYADDLDLVDDLSIAAGSLQPFDFAKLEPSASPTFFLTGATGFLGAFVLQSLLERHPHARVVCLVRAESDAAATARLISTSKKHLAWSDAWLRDGRVRAVAGDLSAERFGLSDAVWDALCHEVDVIIHNGALVHWFYPYSEMRGPNVIGTRTGLQLATTHRLKPFHFVSTISTLAPGDTLEDTDLEMSRTSLVGGYVQSKWVAEKLVMRARSRGVPATIFRPNRITGDSRNGVCNTDDFVWRLVKGAAQLGKIPRDPNVVNMSAVDHVAACLVEIALTPRSIELGAFHMHDHQGYTFDDLFGSLDANGFAVERVAHGDWRSTLEATVHSEADNALFPVLPFVLGDDPDARGAAEEGMLDDANMQAIIADARIPVIAPDHGRITPLSLGYMVAVGFLEAPHEAALWFLELDGV</sequence>
<evidence type="ECO:0000259" key="5">
    <source>
        <dbReference type="PROSITE" id="PS50075"/>
    </source>
</evidence>